<dbReference type="GO" id="GO:1902983">
    <property type="term" value="P:DNA strand elongation involved in mitotic DNA replication"/>
    <property type="evidence" value="ECO:0007669"/>
    <property type="project" value="EnsemblFungi"/>
</dbReference>
<keyword evidence="5 7" id="KW-0235">DNA replication</keyword>
<keyword evidence="6 7" id="KW-0539">Nucleus</keyword>
<evidence type="ECO:0000256" key="7">
    <source>
        <dbReference type="RuleBase" id="RU368085"/>
    </source>
</evidence>
<dbReference type="GO" id="GO:0071162">
    <property type="term" value="C:CMG complex"/>
    <property type="evidence" value="ECO:0007669"/>
    <property type="project" value="EnsemblFungi"/>
</dbReference>
<dbReference type="RefSeq" id="XP_022460834.1">
    <property type="nucleotide sequence ID" value="XM_022605954.1"/>
</dbReference>
<evidence type="ECO:0000256" key="1">
    <source>
        <dbReference type="ARBA" id="ARBA00004123"/>
    </source>
</evidence>
<protein>
    <recommendedName>
        <fullName evidence="4 7">DNA replication complex GINS protein PSF1</fullName>
    </recommendedName>
</protein>
<comment type="similarity">
    <text evidence="2 7">Belongs to the GINS1/PSF1 family.</text>
</comment>
<feature type="domain" description="DNA replication complex GINS protein PSF1 C-terminal" evidence="9">
    <location>
        <begin position="141"/>
        <end position="188"/>
    </location>
</feature>
<evidence type="ECO:0000313" key="11">
    <source>
        <dbReference type="Proteomes" id="UP000019384"/>
    </source>
</evidence>
<comment type="subcellular location">
    <subcellularLocation>
        <location evidence="1 7">Nucleus</location>
    </subcellularLocation>
</comment>
<dbReference type="Proteomes" id="UP000019384">
    <property type="component" value="Unassembled WGS sequence"/>
</dbReference>
<dbReference type="InterPro" id="IPR021151">
    <property type="entry name" value="GINS_A"/>
</dbReference>
<accession>W6MQ34</accession>
<feature type="domain" description="GINS subunit" evidence="8">
    <location>
        <begin position="55"/>
        <end position="125"/>
    </location>
</feature>
<dbReference type="InterPro" id="IPR005339">
    <property type="entry name" value="GINS_Psf1"/>
</dbReference>
<evidence type="ECO:0000259" key="8">
    <source>
        <dbReference type="Pfam" id="PF05916"/>
    </source>
</evidence>
<comment type="function">
    <text evidence="7">Required for correct functioning of the GINS complex, a complex that plays an essential role in the initiation of DNA replication, and progression of DNA replication forks. GINS complex seems to bind preferentially to single-stranded DNA.</text>
</comment>
<comment type="subunit">
    <text evidence="3">Component of the GINS complex which is a heterotetramer of SLD5, PSF1, PSF2 and PSF3.</text>
</comment>
<dbReference type="PANTHER" id="PTHR12914">
    <property type="entry name" value="PARTNER OF SLD5"/>
    <property type="match status" value="1"/>
</dbReference>
<dbReference type="InterPro" id="IPR036224">
    <property type="entry name" value="GINS_bundle-like_dom_sf"/>
</dbReference>
<name>W6MQ34_9ASCO</name>
<dbReference type="GO" id="GO:1902975">
    <property type="term" value="P:mitotic DNA replication initiation"/>
    <property type="evidence" value="ECO:0007669"/>
    <property type="project" value="EnsemblFungi"/>
</dbReference>
<evidence type="ECO:0000256" key="5">
    <source>
        <dbReference type="ARBA" id="ARBA00022705"/>
    </source>
</evidence>
<dbReference type="AlphaFoldDB" id="W6MQ34"/>
<dbReference type="GO" id="GO:0000811">
    <property type="term" value="C:GINS complex"/>
    <property type="evidence" value="ECO:0007669"/>
    <property type="project" value="UniProtKB-UniRule"/>
</dbReference>
<organism evidence="10 11">
    <name type="scientific">Kuraishia capsulata CBS 1993</name>
    <dbReference type="NCBI Taxonomy" id="1382522"/>
    <lineage>
        <taxon>Eukaryota</taxon>
        <taxon>Fungi</taxon>
        <taxon>Dikarya</taxon>
        <taxon>Ascomycota</taxon>
        <taxon>Saccharomycotina</taxon>
        <taxon>Pichiomycetes</taxon>
        <taxon>Pichiales</taxon>
        <taxon>Pichiaceae</taxon>
        <taxon>Kuraishia</taxon>
    </lineage>
</organism>
<reference evidence="10" key="1">
    <citation type="submission" date="2013-12" db="EMBL/GenBank/DDBJ databases">
        <authorList>
            <person name="Genoscope - CEA"/>
        </authorList>
    </citation>
    <scope>NUCLEOTIDE SEQUENCE</scope>
    <source>
        <strain evidence="10">CBS 1993</strain>
    </source>
</reference>
<evidence type="ECO:0000259" key="9">
    <source>
        <dbReference type="Pfam" id="PF24997"/>
    </source>
</evidence>
<evidence type="ECO:0000313" key="10">
    <source>
        <dbReference type="EMBL" id="CDK28844.1"/>
    </source>
</evidence>
<dbReference type="Pfam" id="PF05916">
    <property type="entry name" value="Sld5"/>
    <property type="match status" value="1"/>
</dbReference>
<dbReference type="STRING" id="1382522.W6MQ34"/>
<evidence type="ECO:0000256" key="4">
    <source>
        <dbReference type="ARBA" id="ARBA00015143"/>
    </source>
</evidence>
<dbReference type="Pfam" id="PF24997">
    <property type="entry name" value="PSF1_C"/>
    <property type="match status" value="1"/>
</dbReference>
<dbReference type="OrthoDB" id="10252587at2759"/>
<proteinExistence type="inferred from homology"/>
<evidence type="ECO:0000256" key="6">
    <source>
        <dbReference type="ARBA" id="ARBA00023242"/>
    </source>
</evidence>
<evidence type="ECO:0000256" key="3">
    <source>
        <dbReference type="ARBA" id="ARBA00011352"/>
    </source>
</evidence>
<dbReference type="HOGENOM" id="CLU_079191_0_0_1"/>
<dbReference type="CDD" id="cd21696">
    <property type="entry name" value="GINS_B_Psf1"/>
    <property type="match status" value="1"/>
</dbReference>
<dbReference type="Gene3D" id="1.20.58.1030">
    <property type="match status" value="1"/>
</dbReference>
<evidence type="ECO:0000256" key="2">
    <source>
        <dbReference type="ARBA" id="ARBA00006677"/>
    </source>
</evidence>
<dbReference type="SUPFAM" id="SSF158573">
    <property type="entry name" value="GINS helical bundle-like"/>
    <property type="match status" value="1"/>
</dbReference>
<reference evidence="10" key="2">
    <citation type="submission" date="2014-02" db="EMBL/GenBank/DDBJ databases">
        <title>Complete DNA sequence of /Kuraishia capsulata/ illustrates novel genomic features among budding yeasts (/Saccharomycotina/).</title>
        <authorList>
            <person name="Morales L."/>
            <person name="Noel B."/>
            <person name="Porcel B."/>
            <person name="Marcet-Houben M."/>
            <person name="Hullo M-F."/>
            <person name="Sacerdot C."/>
            <person name="Tekaia F."/>
            <person name="Leh-Louis V."/>
            <person name="Despons L."/>
            <person name="Khanna V."/>
            <person name="Aury J-M."/>
            <person name="Barbe V."/>
            <person name="Couloux A."/>
            <person name="Labadie K."/>
            <person name="Pelletier E."/>
            <person name="Souciet J-L."/>
            <person name="Boekhout T."/>
            <person name="Gabaldon T."/>
            <person name="Wincker P."/>
            <person name="Dujon B."/>
        </authorList>
    </citation>
    <scope>NUCLEOTIDE SEQUENCE</scope>
    <source>
        <strain evidence="10">CBS 1993</strain>
    </source>
</reference>
<dbReference type="GO" id="GO:0000727">
    <property type="term" value="P:double-strand break repair via break-induced replication"/>
    <property type="evidence" value="ECO:0007669"/>
    <property type="project" value="EnsemblFungi"/>
</dbReference>
<dbReference type="PANTHER" id="PTHR12914:SF2">
    <property type="entry name" value="DNA REPLICATION COMPLEX GINS PROTEIN PSF1"/>
    <property type="match status" value="1"/>
</dbReference>
<keyword evidence="11" id="KW-1185">Reference proteome</keyword>
<dbReference type="GO" id="GO:0043596">
    <property type="term" value="C:nuclear replication fork"/>
    <property type="evidence" value="ECO:0007669"/>
    <property type="project" value="EnsemblFungi"/>
</dbReference>
<sequence length="189" mass="21894">MYGDLAHKLILEAKRAQSLDFLPTYPEDYIQGIVRETRELNKEADYLLMTEEDGNRVTQCQLFVIQLCMRRNKRCLMAHAKLRADKMDLVAWDGSEATKAMLDNLSHQEQEYFRKYNELASEYKGLFTDLDLGGPLEPPEDVFVDVRVLKDAGEVQTEYGVFNLTKGSQFFVRQADVERLIQQGYVKKL</sequence>
<dbReference type="GeneID" id="34522222"/>
<dbReference type="EMBL" id="HG793130">
    <property type="protein sequence ID" value="CDK28844.1"/>
    <property type="molecule type" value="Genomic_DNA"/>
</dbReference>
<gene>
    <name evidence="10" type="ORF">KUCA_T00004829001</name>
</gene>
<dbReference type="CDD" id="cd11710">
    <property type="entry name" value="GINS_A_psf1"/>
    <property type="match status" value="1"/>
</dbReference>
<dbReference type="InterPro" id="IPR056783">
    <property type="entry name" value="PSF1_C"/>
</dbReference>